<dbReference type="InterPro" id="IPR052894">
    <property type="entry name" value="AsmA-related"/>
</dbReference>
<evidence type="ECO:0000313" key="4">
    <source>
        <dbReference type="Proteomes" id="UP000503640"/>
    </source>
</evidence>
<sequence>MAKSPGRTLLKVVVGVVGALVVLVVALTLLLQTSAVTSRVKDLVVPRISAALGRDVTVEQAKLRIIPHARVALDGTTVAGRPGEPPLVKVEAFEVGLRLWPLLTSLGKDVQVSEIRLVRPIVNLVRAKDGTWNYEGLGGEAQAKAPPPEAKSSSGSSASVVVGHASISGGEVHYVDALAGANAAVAVSKIDLTADDVGLGHPLAAKISAALVNPEQNFQLDLHASTLPASLAALGPGQYPELTGQLALRGLDLARLRAFLPPSVTNLMSGGRVDASAKLATAEGKYHVDGQGKLSQVRLRGEPAQGGFDLHAAVDPATGAGTAALEKIALEGPGVNLGGRVAADLKPPRVRFAIAGPLLDLGQVMGLLPQQQQAKQEGPLLTAAQRKQVGALDVAGTIDIQKVVKGGLVANDFKASAVLDRGELVLRDAQARFFGGRVDAGGTRVDLSQADPKWNLKAKLEAVELGPALQSFAGAAPLAGKLDGALDLDGTGVDWAKLRQALTGRGALAVKQGELTTADLGGQVLGAVSKGLQAVGKGGLAGQVSGAAGKTQLRDLAASFTVKDGAMALAKPLSFGAPFGAAQLGGKIGLDGALALQGTANLSKQALQGLTGGTKLPLGNGLAVPLALGGTLSQPSVHVEAQQAVAGLVTGAAKQQVQQLQQNLQEKAKVQARKGLGDVLRGFGK</sequence>
<evidence type="ECO:0000259" key="2">
    <source>
        <dbReference type="Pfam" id="PF05170"/>
    </source>
</evidence>
<dbReference type="EMBL" id="BJTG01000008">
    <property type="protein sequence ID" value="GEJ58680.1"/>
    <property type="molecule type" value="Genomic_DNA"/>
</dbReference>
<evidence type="ECO:0000256" key="1">
    <source>
        <dbReference type="SAM" id="Phobius"/>
    </source>
</evidence>
<dbReference type="GO" id="GO:0090313">
    <property type="term" value="P:regulation of protein targeting to membrane"/>
    <property type="evidence" value="ECO:0007669"/>
    <property type="project" value="TreeGrafter"/>
</dbReference>
<proteinExistence type="predicted"/>
<dbReference type="InterPro" id="IPR007844">
    <property type="entry name" value="AsmA"/>
</dbReference>
<feature type="domain" description="AsmA" evidence="2">
    <location>
        <begin position="384"/>
        <end position="568"/>
    </location>
</feature>
<keyword evidence="1" id="KW-0472">Membrane</keyword>
<dbReference type="PANTHER" id="PTHR30441:SF4">
    <property type="entry name" value="PROTEIN ASMA"/>
    <property type="match status" value="1"/>
</dbReference>
<organism evidence="3 4">
    <name type="scientific">Anaeromyxobacter diazotrophicus</name>
    <dbReference type="NCBI Taxonomy" id="2590199"/>
    <lineage>
        <taxon>Bacteria</taxon>
        <taxon>Pseudomonadati</taxon>
        <taxon>Myxococcota</taxon>
        <taxon>Myxococcia</taxon>
        <taxon>Myxococcales</taxon>
        <taxon>Cystobacterineae</taxon>
        <taxon>Anaeromyxobacteraceae</taxon>
        <taxon>Anaeromyxobacter</taxon>
    </lineage>
</organism>
<dbReference type="Proteomes" id="UP000503640">
    <property type="component" value="Unassembled WGS sequence"/>
</dbReference>
<protein>
    <recommendedName>
        <fullName evidence="2">AsmA domain-containing protein</fullName>
    </recommendedName>
</protein>
<reference evidence="4" key="1">
    <citation type="journal article" date="2020" name="Appl. Environ. Microbiol.">
        <title>Diazotrophic Anaeromyxobacter Isolates from Soils.</title>
        <authorList>
            <person name="Masuda Y."/>
            <person name="Yamanaka H."/>
            <person name="Xu Z.X."/>
            <person name="Shiratori Y."/>
            <person name="Aono T."/>
            <person name="Amachi S."/>
            <person name="Senoo K."/>
            <person name="Itoh H."/>
        </authorList>
    </citation>
    <scope>NUCLEOTIDE SEQUENCE [LARGE SCALE GENOMIC DNA]</scope>
    <source>
        <strain evidence="4">R267</strain>
    </source>
</reference>
<dbReference type="RefSeq" id="WP_176067457.1">
    <property type="nucleotide sequence ID" value="NZ_BJTG01000008.1"/>
</dbReference>
<keyword evidence="1" id="KW-0812">Transmembrane</keyword>
<name>A0A7I9VRF4_9BACT</name>
<gene>
    <name evidence="3" type="ORF">AMYX_34210</name>
</gene>
<dbReference type="PANTHER" id="PTHR30441">
    <property type="entry name" value="DUF748 DOMAIN-CONTAINING PROTEIN"/>
    <property type="match status" value="1"/>
</dbReference>
<dbReference type="AlphaFoldDB" id="A0A7I9VRF4"/>
<accession>A0A7I9VRF4</accession>
<keyword evidence="1" id="KW-1133">Transmembrane helix</keyword>
<dbReference type="Pfam" id="PF05359">
    <property type="entry name" value="DUF748"/>
    <property type="match status" value="1"/>
</dbReference>
<evidence type="ECO:0000313" key="3">
    <source>
        <dbReference type="EMBL" id="GEJ58680.1"/>
    </source>
</evidence>
<dbReference type="GO" id="GO:0005886">
    <property type="term" value="C:plasma membrane"/>
    <property type="evidence" value="ECO:0007669"/>
    <property type="project" value="TreeGrafter"/>
</dbReference>
<feature type="transmembrane region" description="Helical" evidence="1">
    <location>
        <begin position="12"/>
        <end position="31"/>
    </location>
</feature>
<comment type="caution">
    <text evidence="3">The sequence shown here is derived from an EMBL/GenBank/DDBJ whole genome shotgun (WGS) entry which is preliminary data.</text>
</comment>
<dbReference type="Pfam" id="PF05170">
    <property type="entry name" value="AsmA"/>
    <property type="match status" value="1"/>
</dbReference>
<keyword evidence="4" id="KW-1185">Reference proteome</keyword>
<dbReference type="InterPro" id="IPR008023">
    <property type="entry name" value="DUF748"/>
</dbReference>